<dbReference type="Gene3D" id="2.40.128.580">
    <property type="entry name" value="GXWXG domain"/>
    <property type="match status" value="1"/>
</dbReference>
<dbReference type="EMBL" id="ATAM02000002">
    <property type="protein sequence ID" value="KAL0254107.1"/>
    <property type="molecule type" value="Genomic_DNA"/>
</dbReference>
<dbReference type="Proteomes" id="UP000054399">
    <property type="component" value="Unassembled WGS sequence"/>
</dbReference>
<dbReference type="Pfam" id="PF14231">
    <property type="entry name" value="GXWXG"/>
    <property type="match status" value="1"/>
</dbReference>
<dbReference type="InterPro" id="IPR025568">
    <property type="entry name" value="DUF4334"/>
</dbReference>
<comment type="caution">
    <text evidence="3">The sequence shown here is derived from an EMBL/GenBank/DDBJ whole genome shotgun (WGS) entry which is preliminary data.</text>
</comment>
<evidence type="ECO:0008006" key="5">
    <source>
        <dbReference type="Google" id="ProtNLM"/>
    </source>
</evidence>
<evidence type="ECO:0000259" key="2">
    <source>
        <dbReference type="Pfam" id="PF14232"/>
    </source>
</evidence>
<reference evidence="3 4" key="2">
    <citation type="submission" date="2024-01" db="EMBL/GenBank/DDBJ databases">
        <title>Comparative genomics of Cryptococcus and Kwoniella reveals pathogenesis evolution and contrasting modes of karyotype evolution via chromosome fusion or intercentromeric recombination.</title>
        <authorList>
            <person name="Coelho M.A."/>
            <person name="David-Palma M."/>
            <person name="Shea T."/>
            <person name="Bowers K."/>
            <person name="Mcginley-Smith S."/>
            <person name="Mohammad A.W."/>
            <person name="Gnirke A."/>
            <person name="Yurkov A.M."/>
            <person name="Nowrousian M."/>
            <person name="Sun S."/>
            <person name="Cuomo C.A."/>
            <person name="Heitman J."/>
        </authorList>
    </citation>
    <scope>NUCLEOTIDE SEQUENCE [LARGE SCALE GENOMIC DNA]</scope>
    <source>
        <strain evidence="3 4">IND107</strain>
    </source>
</reference>
<proteinExistence type="predicted"/>
<dbReference type="GeneID" id="91988344"/>
<keyword evidence="4" id="KW-1185">Reference proteome</keyword>
<reference evidence="4" key="1">
    <citation type="submission" date="2015-01" db="EMBL/GenBank/DDBJ databases">
        <title>The Genome Sequence of Cryptococcus gattii MMRL2647.</title>
        <authorList>
            <consortium name="The Broad Institute Genomics Platform"/>
            <person name="Cuomo C."/>
            <person name="Litvintseva A."/>
            <person name="Chen Y."/>
            <person name="Heitman J."/>
            <person name="Sun S."/>
            <person name="Springer D."/>
            <person name="Dromer F."/>
            <person name="Young S."/>
            <person name="Zeng Q."/>
            <person name="Gargeya S."/>
            <person name="Abouelleil A."/>
            <person name="Alvarado L."/>
            <person name="Chapman S.B."/>
            <person name="Gainer-Dewar J."/>
            <person name="Goldberg J."/>
            <person name="Griggs A."/>
            <person name="Gujja S."/>
            <person name="Hansen M."/>
            <person name="Howarth C."/>
            <person name="Imamovic A."/>
            <person name="Larimer J."/>
            <person name="Murphy C."/>
            <person name="Naylor J."/>
            <person name="Pearson M."/>
            <person name="Priest M."/>
            <person name="Roberts A."/>
            <person name="Saif S."/>
            <person name="Shea T."/>
            <person name="Sykes S."/>
            <person name="Wortman J."/>
            <person name="Nusbaum C."/>
            <person name="Birren B."/>
        </authorList>
    </citation>
    <scope>NUCLEOTIDE SEQUENCE [LARGE SCALE GENOMIC DNA]</scope>
    <source>
        <strain evidence="4">IND107</strain>
    </source>
</reference>
<evidence type="ECO:0000313" key="4">
    <source>
        <dbReference type="Proteomes" id="UP000054399"/>
    </source>
</evidence>
<feature type="domain" description="DUF4334" evidence="2">
    <location>
        <begin position="108"/>
        <end position="164"/>
    </location>
</feature>
<sequence>MTKKSHVALSHAFWNSPSPQEQYIALVQAGGRSDPSTIEALFQALPQVKPSQSLGDWNHGGFFDTGHPINEQLMEIKWIGKSFKSVEDVDPVIIDQDGKPASWGKWGLASLREMVYEGTVSMAMIYDDRPIIDHFRYVDDDFMAGIMEGKALGEAGKFYFYLRR</sequence>
<gene>
    <name evidence="3" type="ORF">I308_101486</name>
</gene>
<name>A0ABR3C0K4_9TREE</name>
<accession>A0ABR3C0K4</accession>
<organism evidence="3 4">
    <name type="scientific">Cryptococcus tetragattii IND107</name>
    <dbReference type="NCBI Taxonomy" id="1296105"/>
    <lineage>
        <taxon>Eukaryota</taxon>
        <taxon>Fungi</taxon>
        <taxon>Dikarya</taxon>
        <taxon>Basidiomycota</taxon>
        <taxon>Agaricomycotina</taxon>
        <taxon>Tremellomycetes</taxon>
        <taxon>Tremellales</taxon>
        <taxon>Cryptococcaceae</taxon>
        <taxon>Cryptococcus</taxon>
        <taxon>Cryptococcus gattii species complex</taxon>
    </lineage>
</organism>
<evidence type="ECO:0000313" key="3">
    <source>
        <dbReference type="EMBL" id="KAL0254107.1"/>
    </source>
</evidence>
<dbReference type="InterPro" id="IPR025951">
    <property type="entry name" value="GXWXG_dom"/>
</dbReference>
<protein>
    <recommendedName>
        <fullName evidence="5">DUF4334 domain-containing protein</fullName>
    </recommendedName>
</protein>
<feature type="domain" description="GXWXG" evidence="1">
    <location>
        <begin position="40"/>
        <end position="96"/>
    </location>
</feature>
<dbReference type="Pfam" id="PF14232">
    <property type="entry name" value="DUF4334"/>
    <property type="match status" value="1"/>
</dbReference>
<evidence type="ECO:0000259" key="1">
    <source>
        <dbReference type="Pfam" id="PF14231"/>
    </source>
</evidence>
<dbReference type="RefSeq" id="XP_066616328.1">
    <property type="nucleotide sequence ID" value="XM_066756042.1"/>
</dbReference>